<evidence type="ECO:0000313" key="10">
    <source>
        <dbReference type="Proteomes" id="UP000654075"/>
    </source>
</evidence>
<dbReference type="GO" id="GO:0005743">
    <property type="term" value="C:mitochondrial inner membrane"/>
    <property type="evidence" value="ECO:0007669"/>
    <property type="project" value="TreeGrafter"/>
</dbReference>
<dbReference type="SUPFAM" id="SSF50978">
    <property type="entry name" value="WD40 repeat-like"/>
    <property type="match status" value="1"/>
</dbReference>
<dbReference type="OrthoDB" id="6608471at2759"/>
<evidence type="ECO:0000256" key="5">
    <source>
        <dbReference type="ARBA" id="ARBA00022970"/>
    </source>
</evidence>
<dbReference type="PANTHER" id="PTHR11153">
    <property type="entry name" value="SIDEROFLEXIN"/>
    <property type="match status" value="1"/>
</dbReference>
<proteinExistence type="inferred from homology"/>
<evidence type="ECO:0000256" key="8">
    <source>
        <dbReference type="ARBA" id="ARBA00023136"/>
    </source>
</evidence>
<dbReference type="AlphaFoldDB" id="A0A813FWY5"/>
<keyword evidence="3" id="KW-0813">Transport</keyword>
<evidence type="ECO:0000256" key="3">
    <source>
        <dbReference type="ARBA" id="ARBA00022448"/>
    </source>
</evidence>
<keyword evidence="7" id="KW-0496">Mitochondrion</keyword>
<accession>A0A813FWY5</accession>
<dbReference type="EMBL" id="CAJNNV010026119">
    <property type="protein sequence ID" value="CAE8617288.1"/>
    <property type="molecule type" value="Genomic_DNA"/>
</dbReference>
<keyword evidence="10" id="KW-1185">Reference proteome</keyword>
<organism evidence="9 10">
    <name type="scientific">Polarella glacialis</name>
    <name type="common">Dinoflagellate</name>
    <dbReference type="NCBI Taxonomy" id="89957"/>
    <lineage>
        <taxon>Eukaryota</taxon>
        <taxon>Sar</taxon>
        <taxon>Alveolata</taxon>
        <taxon>Dinophyceae</taxon>
        <taxon>Suessiales</taxon>
        <taxon>Suessiaceae</taxon>
        <taxon>Polarella</taxon>
    </lineage>
</organism>
<keyword evidence="6" id="KW-1133">Transmembrane helix</keyword>
<dbReference type="InterPro" id="IPR036322">
    <property type="entry name" value="WD40_repeat_dom_sf"/>
</dbReference>
<dbReference type="GO" id="GO:0006865">
    <property type="term" value="P:amino acid transport"/>
    <property type="evidence" value="ECO:0007669"/>
    <property type="project" value="UniProtKB-KW"/>
</dbReference>
<dbReference type="Gene3D" id="2.130.10.10">
    <property type="entry name" value="YVTN repeat-like/Quinoprotein amine dehydrogenase"/>
    <property type="match status" value="1"/>
</dbReference>
<comment type="subcellular location">
    <subcellularLocation>
        <location evidence="1">Mitochondrion membrane</location>
        <topology evidence="1">Multi-pass membrane protein</topology>
    </subcellularLocation>
</comment>
<keyword evidence="4" id="KW-0812">Transmembrane</keyword>
<keyword evidence="8" id="KW-0472">Membrane</keyword>
<name>A0A813FWY5_POLGL</name>
<reference evidence="9" key="1">
    <citation type="submission" date="2021-02" db="EMBL/GenBank/DDBJ databases">
        <authorList>
            <person name="Dougan E. K."/>
            <person name="Rhodes N."/>
            <person name="Thang M."/>
            <person name="Chan C."/>
        </authorList>
    </citation>
    <scope>NUCLEOTIDE SEQUENCE</scope>
</reference>
<dbReference type="Proteomes" id="UP000654075">
    <property type="component" value="Unassembled WGS sequence"/>
</dbReference>
<protein>
    <submittedName>
        <fullName evidence="9">Uncharacterized protein</fullName>
    </submittedName>
</protein>
<dbReference type="InterPro" id="IPR015943">
    <property type="entry name" value="WD40/YVTN_repeat-like_dom_sf"/>
</dbReference>
<gene>
    <name evidence="9" type="ORF">PGLA1383_LOCUS34951</name>
</gene>
<sequence>VMPMEQPVSHIAFLPLRNIRMGGPVAPNQAAMPTVLLVTAQPDGLVQLFSTSGDLLSSFAAGHKTELTHLAVSPMQDEYILSTGDANGVFRVHRLSVRPRRTQYDQRRRAASPDEERFSPHLVSPANITVQFLKAFRAGLLPEIANSSAGVQRNQSEAPQVTAMVLASNQGVKYFVSGDAAGWITVFTREGAQHARMQVGNGSRATSLDSCTSLFTMMRTSVVSRQMVRSTFLQSGVRSVFAAAAKPQGAQWTKVPGVAGMAFAAGAAATVFTSQSKAARADGAAVPAFSMEASKFDQSQFYGRLMGMYEKIDPRTLLIPGPELASSQKMLEEFKALGKAPPGVTDEQLWNARRIVEAIIHPVTGEPIPAVGRMSAFVPMNVPLCAMMLSAATPIQNIGAQWLNQTYNVVNNYVNRSGATVEWTPLLTSYGLATSSAVGIAVGAGKLLQAVPALKVMGMFVPYLACIGAGSSNVAFTRMEEWNGSGIPVIDHEGKDLGYSKSAGKQAVLQTVVTRSCFLPIFPMVVPPLIMKSLATTLTFGPLAMVVEIAVIATALGCMLPVALSILPQTMEVGVGGLEPQFQNLKDSKGNSITSVFANKGL</sequence>
<dbReference type="InterPro" id="IPR004686">
    <property type="entry name" value="Mtc"/>
</dbReference>
<evidence type="ECO:0000256" key="1">
    <source>
        <dbReference type="ARBA" id="ARBA00004225"/>
    </source>
</evidence>
<evidence type="ECO:0000256" key="6">
    <source>
        <dbReference type="ARBA" id="ARBA00022989"/>
    </source>
</evidence>
<feature type="non-terminal residue" evidence="9">
    <location>
        <position position="1"/>
    </location>
</feature>
<dbReference type="GO" id="GO:0015075">
    <property type="term" value="F:monoatomic ion transmembrane transporter activity"/>
    <property type="evidence" value="ECO:0007669"/>
    <property type="project" value="InterPro"/>
</dbReference>
<dbReference type="GO" id="GO:1990542">
    <property type="term" value="P:mitochondrial transmembrane transport"/>
    <property type="evidence" value="ECO:0007669"/>
    <property type="project" value="TreeGrafter"/>
</dbReference>
<comment type="caution">
    <text evidence="9">The sequence shown here is derived from an EMBL/GenBank/DDBJ whole genome shotgun (WGS) entry which is preliminary data.</text>
</comment>
<dbReference type="Pfam" id="PF03820">
    <property type="entry name" value="SFXNs"/>
    <property type="match status" value="1"/>
</dbReference>
<comment type="similarity">
    <text evidence="2">Belongs to the sideroflexin family.</text>
</comment>
<dbReference type="PANTHER" id="PTHR11153:SF6">
    <property type="entry name" value="SIDEROFLEXIN-5"/>
    <property type="match status" value="1"/>
</dbReference>
<evidence type="ECO:0000256" key="7">
    <source>
        <dbReference type="ARBA" id="ARBA00023128"/>
    </source>
</evidence>
<evidence type="ECO:0000256" key="4">
    <source>
        <dbReference type="ARBA" id="ARBA00022692"/>
    </source>
</evidence>
<evidence type="ECO:0000256" key="2">
    <source>
        <dbReference type="ARBA" id="ARBA00005974"/>
    </source>
</evidence>
<keyword evidence="5" id="KW-0029">Amino-acid transport</keyword>
<evidence type="ECO:0000313" key="9">
    <source>
        <dbReference type="EMBL" id="CAE8617288.1"/>
    </source>
</evidence>